<dbReference type="EMBL" id="JADCNL010000001">
    <property type="protein sequence ID" value="KAG0498350.1"/>
    <property type="molecule type" value="Genomic_DNA"/>
</dbReference>
<evidence type="ECO:0000256" key="2">
    <source>
        <dbReference type="ARBA" id="ARBA00010199"/>
    </source>
</evidence>
<dbReference type="Proteomes" id="UP000636800">
    <property type="component" value="Chromosome 1"/>
</dbReference>
<evidence type="ECO:0000313" key="7">
    <source>
        <dbReference type="EMBL" id="KAG0498350.1"/>
    </source>
</evidence>
<feature type="transmembrane region" description="Helical" evidence="6">
    <location>
        <begin position="132"/>
        <end position="152"/>
    </location>
</feature>
<dbReference type="NCBIfam" id="TIGR00797">
    <property type="entry name" value="matE"/>
    <property type="match status" value="1"/>
</dbReference>
<keyword evidence="3 6" id="KW-0812">Transmembrane</keyword>
<evidence type="ECO:0000256" key="3">
    <source>
        <dbReference type="ARBA" id="ARBA00022692"/>
    </source>
</evidence>
<keyword evidence="4 6" id="KW-1133">Transmembrane helix</keyword>
<evidence type="ECO:0000256" key="6">
    <source>
        <dbReference type="RuleBase" id="RU004914"/>
    </source>
</evidence>
<dbReference type="GO" id="GO:1990961">
    <property type="term" value="P:xenobiotic detoxification by transmembrane export across the plasma membrane"/>
    <property type="evidence" value="ECO:0007669"/>
    <property type="project" value="InterPro"/>
</dbReference>
<dbReference type="OrthoDB" id="10249888at2759"/>
<feature type="transmembrane region" description="Helical" evidence="6">
    <location>
        <begin position="228"/>
        <end position="250"/>
    </location>
</feature>
<dbReference type="GO" id="GO:0015297">
    <property type="term" value="F:antiporter activity"/>
    <property type="evidence" value="ECO:0007669"/>
    <property type="project" value="InterPro"/>
</dbReference>
<organism evidence="7 8">
    <name type="scientific">Vanilla planifolia</name>
    <name type="common">Vanilla</name>
    <dbReference type="NCBI Taxonomy" id="51239"/>
    <lineage>
        <taxon>Eukaryota</taxon>
        <taxon>Viridiplantae</taxon>
        <taxon>Streptophyta</taxon>
        <taxon>Embryophyta</taxon>
        <taxon>Tracheophyta</taxon>
        <taxon>Spermatophyta</taxon>
        <taxon>Magnoliopsida</taxon>
        <taxon>Liliopsida</taxon>
        <taxon>Asparagales</taxon>
        <taxon>Orchidaceae</taxon>
        <taxon>Vanilloideae</taxon>
        <taxon>Vanilleae</taxon>
        <taxon>Vanilla</taxon>
    </lineage>
</organism>
<dbReference type="InterPro" id="IPR002528">
    <property type="entry name" value="MATE_fam"/>
</dbReference>
<dbReference type="CDD" id="cd13132">
    <property type="entry name" value="MATE_eukaryotic"/>
    <property type="match status" value="1"/>
</dbReference>
<feature type="transmembrane region" description="Helical" evidence="6">
    <location>
        <begin position="351"/>
        <end position="375"/>
    </location>
</feature>
<feature type="transmembrane region" description="Helical" evidence="6">
    <location>
        <begin position="86"/>
        <end position="111"/>
    </location>
</feature>
<feature type="transmembrane region" description="Helical" evidence="6">
    <location>
        <begin position="427"/>
        <end position="448"/>
    </location>
</feature>
<protein>
    <recommendedName>
        <fullName evidence="6">Protein DETOXIFICATION</fullName>
    </recommendedName>
    <alternativeName>
        <fullName evidence="6">Multidrug and toxic compound extrusion protein</fullName>
    </alternativeName>
</protein>
<evidence type="ECO:0000313" key="8">
    <source>
        <dbReference type="Proteomes" id="UP000636800"/>
    </source>
</evidence>
<dbReference type="PANTHER" id="PTHR11206">
    <property type="entry name" value="MULTIDRUG RESISTANCE PROTEIN"/>
    <property type="match status" value="1"/>
</dbReference>
<feature type="transmembrane region" description="Helical" evidence="6">
    <location>
        <begin position="202"/>
        <end position="222"/>
    </location>
</feature>
<evidence type="ECO:0000256" key="1">
    <source>
        <dbReference type="ARBA" id="ARBA00004141"/>
    </source>
</evidence>
<keyword evidence="5 6" id="KW-0472">Membrane</keyword>
<dbReference type="GO" id="GO:0016020">
    <property type="term" value="C:membrane"/>
    <property type="evidence" value="ECO:0007669"/>
    <property type="project" value="UniProtKB-SubCell"/>
</dbReference>
<dbReference type="Pfam" id="PF01554">
    <property type="entry name" value="MatE"/>
    <property type="match status" value="2"/>
</dbReference>
<comment type="similarity">
    <text evidence="2 6">Belongs to the multi antimicrobial extrusion (MATE) (TC 2.A.66.1) family.</text>
</comment>
<keyword evidence="8" id="KW-1185">Reference proteome</keyword>
<sequence length="503" mass="54657">MIGGQDIQVFIHKVASIPLRTMEDGLLRKQEGKGGPSWEAFTSEEFREEGGKLVRVAVPMVAVSLVQYMINVISTMMVGHLGELPLAGASIAASLTNFSGFTLLIGMASALETLCGQAYGAQQFQKLGMHTYSAIFSLSLVSLPISVMWLSVGKLLVLFGQDPQVSEEAGKFAKWMIPSIFAYATSQPLMKFLQSQSLISPMLLSSTATLFLHVPVSWFLVFKTGLGVTGAALSISISYWLNTFMLAFYIARSASCTKLCMQLTKEAFTGITEFLRSASPTAVMICLEYWSFEMLTLLSGLLPKPKLETSVLSICLTTISMLYNIPYGLGAAASTRISNELGAANPQGARLAVHVVMFVALMEAILMSGTLFSVRYIMGYAYSEDKEVVDYVKDMAPFVCASVFMDGLQGVLSGVARGCGWQHIGAYVNLGAFYLIGIPTSIFLGFVWHVGGKGLWIGILCGSTVQTILLSLVTIFTNWEIQAKMARERLSDETKPLVMNDCK</sequence>
<accession>A0A835RTN2</accession>
<dbReference type="InterPro" id="IPR045069">
    <property type="entry name" value="MATE_euk"/>
</dbReference>
<evidence type="ECO:0000256" key="4">
    <source>
        <dbReference type="ARBA" id="ARBA00022989"/>
    </source>
</evidence>
<feature type="transmembrane region" description="Helical" evidence="6">
    <location>
        <begin position="310"/>
        <end position="330"/>
    </location>
</feature>
<evidence type="ECO:0000256" key="5">
    <source>
        <dbReference type="ARBA" id="ARBA00023136"/>
    </source>
</evidence>
<comment type="subcellular location">
    <subcellularLocation>
        <location evidence="1">Membrane</location>
        <topology evidence="1">Multi-pass membrane protein</topology>
    </subcellularLocation>
</comment>
<gene>
    <name evidence="7" type="ORF">HPP92_003041</name>
</gene>
<feature type="transmembrane region" description="Helical" evidence="6">
    <location>
        <begin position="53"/>
        <end position="74"/>
    </location>
</feature>
<dbReference type="AlphaFoldDB" id="A0A835RTN2"/>
<feature type="transmembrane region" description="Helical" evidence="6">
    <location>
        <begin position="454"/>
        <end position="479"/>
    </location>
</feature>
<name>A0A835RTN2_VANPL</name>
<feature type="transmembrane region" description="Helical" evidence="6">
    <location>
        <begin position="395"/>
        <end position="415"/>
    </location>
</feature>
<reference evidence="7 8" key="1">
    <citation type="journal article" date="2020" name="Nat. Food">
        <title>A phased Vanilla planifolia genome enables genetic improvement of flavour and production.</title>
        <authorList>
            <person name="Hasing T."/>
            <person name="Tang H."/>
            <person name="Brym M."/>
            <person name="Khazi F."/>
            <person name="Huang T."/>
            <person name="Chambers A.H."/>
        </authorList>
    </citation>
    <scope>NUCLEOTIDE SEQUENCE [LARGE SCALE GENOMIC DNA]</scope>
    <source>
        <tissue evidence="7">Leaf</tissue>
    </source>
</reference>
<proteinExistence type="inferred from homology"/>
<dbReference type="GO" id="GO:0042910">
    <property type="term" value="F:xenobiotic transmembrane transporter activity"/>
    <property type="evidence" value="ECO:0007669"/>
    <property type="project" value="InterPro"/>
</dbReference>
<comment type="caution">
    <text evidence="7">The sequence shown here is derived from an EMBL/GenBank/DDBJ whole genome shotgun (WGS) entry which is preliminary data.</text>
</comment>